<reference evidence="2" key="1">
    <citation type="submission" date="2021-03" db="EMBL/GenBank/DDBJ databases">
        <title>Whole Genome Sequence of Bradyrhizobium sp. Strain 144S4.</title>
        <authorList>
            <person name="Bromfield E.S.P."/>
            <person name="Cloutier S."/>
        </authorList>
    </citation>
    <scope>NUCLEOTIDE SEQUENCE [LARGE SCALE GENOMIC DNA]</scope>
    <source>
        <strain evidence="2">144S4</strain>
    </source>
</reference>
<evidence type="ECO:0000313" key="3">
    <source>
        <dbReference type="EMBL" id="UEM16856.1"/>
    </source>
</evidence>
<feature type="compositionally biased region" description="Basic and acidic residues" evidence="1">
    <location>
        <begin position="214"/>
        <end position="225"/>
    </location>
</feature>
<dbReference type="RefSeq" id="WP_049832040.1">
    <property type="nucleotide sequence ID" value="NZ_CP086136.1"/>
</dbReference>
<dbReference type="AlphaFoldDB" id="A0A939S559"/>
<protein>
    <submittedName>
        <fullName evidence="3">Helix-turn-helix domain-containing protein</fullName>
    </submittedName>
</protein>
<name>A0A939S559_9BRAD</name>
<gene>
    <name evidence="3" type="ORF">J4G43_023110</name>
    <name evidence="2" type="ORF">J4G43_25135</name>
</gene>
<dbReference type="KEGG" id="bban:J4G43_023110"/>
<accession>A0A939S559</accession>
<feature type="compositionally biased region" description="Polar residues" evidence="1">
    <location>
        <begin position="189"/>
        <end position="203"/>
    </location>
</feature>
<dbReference type="EMBL" id="JAGEMI010000001">
    <property type="protein sequence ID" value="MBO1864086.1"/>
    <property type="molecule type" value="Genomic_DNA"/>
</dbReference>
<feature type="region of interest" description="Disordered" evidence="1">
    <location>
        <begin position="155"/>
        <end position="250"/>
    </location>
</feature>
<evidence type="ECO:0000256" key="1">
    <source>
        <dbReference type="SAM" id="MobiDB-lite"/>
    </source>
</evidence>
<organism evidence="2">
    <name type="scientific">Bradyrhizobium barranii subsp. barranii</name>
    <dbReference type="NCBI Taxonomy" id="2823807"/>
    <lineage>
        <taxon>Bacteria</taxon>
        <taxon>Pseudomonadati</taxon>
        <taxon>Pseudomonadota</taxon>
        <taxon>Alphaproteobacteria</taxon>
        <taxon>Hyphomicrobiales</taxon>
        <taxon>Nitrobacteraceae</taxon>
        <taxon>Bradyrhizobium</taxon>
        <taxon>Bradyrhizobium barranii</taxon>
    </lineage>
</organism>
<feature type="compositionally biased region" description="Polar residues" evidence="1">
    <location>
        <begin position="235"/>
        <end position="245"/>
    </location>
</feature>
<sequence>MSRNKAKIKSDAPVLTSPEGVKIQITAGRKLQMIRSYAEDLEITDAQFRALVCITDRLNEGRSGDESRWGSSYPNYETLAKDIAKDERAAKRIIKELKTGQREIRSKSGERKLVPCKAVLNVKSTKKGKSDEVNEYRLKNWGAFAVAPAEGAFTASQQSDEGAVTGQEGCGDLSEGVRSPVHESPVTAPDSSQGPGSETQPKDPTQAAPASGERGPDVGSDDRIDTTPPEDCQSRETQQGKVVQDNQKDDRHLEQYRKAGEKIWLMFHKAPVDQHDEFIKLFVELAQAGEINSSEEVRYGLMCHLRDTEPKWQKSPVNFLTKRVWKTYRATASGAGETQKRMAI</sequence>
<dbReference type="EMBL" id="CP086136">
    <property type="protein sequence ID" value="UEM16856.1"/>
    <property type="molecule type" value="Genomic_DNA"/>
</dbReference>
<evidence type="ECO:0000313" key="4">
    <source>
        <dbReference type="Proteomes" id="UP000664702"/>
    </source>
</evidence>
<evidence type="ECO:0000313" key="2">
    <source>
        <dbReference type="EMBL" id="MBO1864086.1"/>
    </source>
</evidence>
<proteinExistence type="predicted"/>
<reference evidence="3 4" key="2">
    <citation type="journal article" date="2022" name="Int. J. Syst. Evol. Microbiol.">
        <title>Strains of Bradyrhizobium barranii sp. nov. associated with legumes native to Canada are symbionts of soybeans and belong to different subspecies (subsp. barranii subsp. nov. and subsp. apii subsp. nov.) and symbiovars (sv. glycinearum and sv. septentrionale).</title>
        <authorList>
            <person name="Bromfield E.S.P."/>
            <person name="Cloutier S."/>
            <person name="Wasai-Hara S."/>
            <person name="Minamisawa K."/>
        </authorList>
    </citation>
    <scope>NUCLEOTIDE SEQUENCE [LARGE SCALE GENOMIC DNA]</scope>
    <source>
        <strain evidence="3 4">144S4</strain>
    </source>
</reference>
<dbReference type="Proteomes" id="UP000664702">
    <property type="component" value="Chromosome"/>
</dbReference>